<evidence type="ECO:0000256" key="6">
    <source>
        <dbReference type="ARBA" id="ARBA00025217"/>
    </source>
</evidence>
<dbReference type="InterPro" id="IPR033709">
    <property type="entry name" value="Anticodon_Ile_ABEc"/>
</dbReference>
<dbReference type="RefSeq" id="WP_188467296.1">
    <property type="nucleotide sequence ID" value="NZ_BAABHU010000016.1"/>
</dbReference>
<dbReference type="InterPro" id="IPR013155">
    <property type="entry name" value="M/V/L/I-tRNA-synth_anticd-bd"/>
</dbReference>
<reference evidence="12" key="1">
    <citation type="journal article" date="2019" name="Int. J. Syst. Evol. Microbiol.">
        <title>The Global Catalogue of Microorganisms (GCM) 10K type strain sequencing project: providing services to taxonomists for standard genome sequencing and annotation.</title>
        <authorList>
            <consortium name="The Broad Institute Genomics Platform"/>
            <consortium name="The Broad Institute Genome Sequencing Center for Infectious Disease"/>
            <person name="Wu L."/>
            <person name="Ma J."/>
        </authorList>
    </citation>
    <scope>NUCLEOTIDE SEQUENCE [LARGE SCALE GENOMIC DNA]</scope>
    <source>
        <strain evidence="12">CGMCC 1.10832</strain>
    </source>
</reference>
<dbReference type="Pfam" id="PF19302">
    <property type="entry name" value="DUF5915"/>
    <property type="match status" value="1"/>
</dbReference>
<evidence type="ECO:0000256" key="1">
    <source>
        <dbReference type="ARBA" id="ARBA00022598"/>
    </source>
</evidence>
<dbReference type="InterPro" id="IPR002301">
    <property type="entry name" value="Ile-tRNA-ligase"/>
</dbReference>
<evidence type="ECO:0000313" key="11">
    <source>
        <dbReference type="EMBL" id="GGC51850.1"/>
    </source>
</evidence>
<comment type="domain">
    <text evidence="8">IleRS has two distinct active sites: one for aminoacylation and one for editing. The misactivated valine is translocated from the active site to the editing site, which sterically excludes the correctly activated isoleucine. The single editing site contains two valyl binding pockets, one specific for each substrate (Val-AMP or Val-tRNA(Ile)).</text>
</comment>
<dbReference type="PANTHER" id="PTHR42780:SF1">
    <property type="entry name" value="ISOLEUCINE--TRNA LIGASE, CYTOPLASMIC"/>
    <property type="match status" value="1"/>
</dbReference>
<comment type="caution">
    <text evidence="11">The sequence shown here is derived from an EMBL/GenBank/DDBJ whole genome shotgun (WGS) entry which is preliminary data.</text>
</comment>
<dbReference type="GO" id="GO:0016874">
    <property type="term" value="F:ligase activity"/>
    <property type="evidence" value="ECO:0007669"/>
    <property type="project" value="UniProtKB-KW"/>
</dbReference>
<dbReference type="InterPro" id="IPR009080">
    <property type="entry name" value="tRNAsynth_Ia_anticodon-bd"/>
</dbReference>
<keyword evidence="8" id="KW-0963">Cytoplasm</keyword>
<dbReference type="PANTHER" id="PTHR42780">
    <property type="entry name" value="SOLEUCYL-TRNA SYNTHETASE"/>
    <property type="match status" value="1"/>
</dbReference>
<evidence type="ECO:0000259" key="9">
    <source>
        <dbReference type="Pfam" id="PF00133"/>
    </source>
</evidence>
<dbReference type="Gene3D" id="1.10.730.10">
    <property type="entry name" value="Isoleucyl-tRNA Synthetase, Domain 1"/>
    <property type="match status" value="1"/>
</dbReference>
<feature type="short sequence motif" description="'HIGH' region" evidence="8">
    <location>
        <begin position="49"/>
        <end position="59"/>
    </location>
</feature>
<name>A0ABQ1N6X0_9BACT</name>
<dbReference type="Pfam" id="PF08264">
    <property type="entry name" value="Anticodon_1"/>
    <property type="match status" value="1"/>
</dbReference>
<dbReference type="CDD" id="cd00818">
    <property type="entry name" value="IleRS_core"/>
    <property type="match status" value="1"/>
</dbReference>
<organism evidence="11 12">
    <name type="scientific">Marivirga lumbricoides</name>
    <dbReference type="NCBI Taxonomy" id="1046115"/>
    <lineage>
        <taxon>Bacteria</taxon>
        <taxon>Pseudomonadati</taxon>
        <taxon>Bacteroidota</taxon>
        <taxon>Cytophagia</taxon>
        <taxon>Cytophagales</taxon>
        <taxon>Marivirgaceae</taxon>
        <taxon>Marivirga</taxon>
    </lineage>
</organism>
<feature type="binding site" evidence="8">
    <location>
        <position position="668"/>
    </location>
    <ligand>
        <name>ATP</name>
        <dbReference type="ChEBI" id="CHEBI:30616"/>
    </ligand>
</feature>
<protein>
    <recommendedName>
        <fullName evidence="8">Isoleucine--tRNA ligase</fullName>
        <ecNumber evidence="8">6.1.1.5</ecNumber>
    </recommendedName>
    <alternativeName>
        <fullName evidence="8">Isoleucyl-tRNA synthetase</fullName>
        <shortName evidence="8">IleRS</shortName>
    </alternativeName>
</protein>
<keyword evidence="5 8" id="KW-0030">Aminoacyl-tRNA synthetase</keyword>
<dbReference type="EC" id="6.1.1.5" evidence="8"/>
<dbReference type="Proteomes" id="UP000636010">
    <property type="component" value="Unassembled WGS sequence"/>
</dbReference>
<comment type="similarity">
    <text evidence="8">Belongs to the class-I aminoacyl-tRNA synthetase family. IleS type 2 subfamily.</text>
</comment>
<feature type="domain" description="Methionyl/Valyl/Leucyl/Isoleucyl-tRNA synthetase anticodon-binding" evidence="10">
    <location>
        <begin position="752"/>
        <end position="904"/>
    </location>
</feature>
<keyword evidence="1 8" id="KW-0436">Ligase</keyword>
<sequence length="1117" mass="128468">MGQYKEYKNLNYAELADEILAFWKENNIFQQSIDTRSGNPTFTFYEGPPSANGTPGIHHVMARTVKDIFCRYKTLKGFQVKRKGGWDTHGLPVELQVEKELGITKEDIGKKISVEEYNQKCREAVMKFKDEWDDLTRKMGYWVDLDNPYITFERDYMETLWHLLKKFYDKGLLYKGYTVQPFSPKAGTGLSSHELNQPGTYRDVKDTSITSQFKVKKSEKSAFLFEEENEDVRILAWTTTPWTLPSNCALAIGEKIDYVKVKTYNPYTYQPVSVILAKALVGKHFSEKARELALSDYKAGDKLIPFEIKQEFKGTDLVEIRYEQLLPYVTNENLEKNAFRVIPGDFVTTEDGTGIVHTASVFGADDFRVAQQNNVPAVMVKDELGHDAPLVDKQGRFVKEVTDFAGRYVKEEYYEDEVRNESDFKPTDVLIAIKLKEENKAFKVEKYEHSYPHCWRTDKPILYYPLDSWFIKTTAMKDRLVQLNNTINWKPASTGEGRFGNWLENLVDWNLSRSRYWGTPLPIWVTEDRKEIKCIGSLAELREEVNASVNAGFMQDALPEDFDLHRPYVDDVILVSESGKRMFREPDLIDVWFDSGAMPYAQWHYPFENSEEFERNYPADFIAEGVDQTRGWFFTLHAIAGMLFDKVAFKNVIANGLVLDKEGNKMSKRLGNAINPFETLKKYGPDATRWYMISNANPWDNLKFNLAGVEEVQRKFFGTLQNTYNFFALYANLDGFTFEGGYIPVEKRTESDRWILSKLNTLIKSVDEAYNQYEPTRAARLVQDFVTDDLSNWYVRLNRKRFWKGEYNEDKKIAYQSLYECLEKIAIISAPIAPFYSESLFKSLNEVSKRSESASVHLVDFPEVNQQVIDLQLEQRMSLAQQISSLTHSLRKSQKIKVRQPLQRILVPVLNPEVKKQIAAVEDLILSEVNVKEVEYLDDASGVLVKSIKPNFRKLGQHFGPKMKEVAAIINDWGQDEIATIEKNNAYEITVDGEAVTLSLEDVEITSKDIPGWSVATENGITVALDITINEELRKEGVARDLVNRIQNLRKDKGLEVQDKIHVAVEKGNKLVEEAILQNKTYICAETQALSLDLKDELSESTSLEIDDLTIKLFISL</sequence>
<gene>
    <name evidence="8 11" type="primary">ileS</name>
    <name evidence="11" type="ORF">GCM10011506_41930</name>
</gene>
<evidence type="ECO:0000256" key="7">
    <source>
        <dbReference type="ARBA" id="ARBA00048359"/>
    </source>
</evidence>
<feature type="short sequence motif" description="'KMSKS' region" evidence="8">
    <location>
        <begin position="665"/>
        <end position="669"/>
    </location>
</feature>
<dbReference type="InterPro" id="IPR014729">
    <property type="entry name" value="Rossmann-like_a/b/a_fold"/>
</dbReference>
<feature type="domain" description="Aminoacyl-tRNA synthetase class Ia" evidence="9">
    <location>
        <begin position="19"/>
        <end position="700"/>
    </location>
</feature>
<evidence type="ECO:0000256" key="8">
    <source>
        <dbReference type="HAMAP-Rule" id="MF_02003"/>
    </source>
</evidence>
<dbReference type="SUPFAM" id="SSF47323">
    <property type="entry name" value="Anticodon-binding domain of a subclass of class I aminoacyl-tRNA synthetases"/>
    <property type="match status" value="1"/>
</dbReference>
<keyword evidence="12" id="KW-1185">Reference proteome</keyword>
<accession>A0ABQ1N6X0</accession>
<keyword evidence="8" id="KW-0479">Metal-binding</keyword>
<keyword evidence="2 8" id="KW-0547">Nucleotide-binding</keyword>
<dbReference type="Pfam" id="PF00133">
    <property type="entry name" value="tRNA-synt_1"/>
    <property type="match status" value="1"/>
</dbReference>
<proteinExistence type="inferred from homology"/>
<evidence type="ECO:0000256" key="5">
    <source>
        <dbReference type="ARBA" id="ARBA00023146"/>
    </source>
</evidence>
<dbReference type="PRINTS" id="PR00984">
    <property type="entry name" value="TRNASYNTHILE"/>
</dbReference>
<dbReference type="SUPFAM" id="SSF50677">
    <property type="entry name" value="ValRS/IleRS/LeuRS editing domain"/>
    <property type="match status" value="1"/>
</dbReference>
<comment type="function">
    <text evidence="6 8">Catalyzes the attachment of isoleucine to tRNA(Ile). As IleRS can inadvertently accommodate and process structurally similar amino acids such as valine, to avoid such errors it has two additional distinct tRNA(Ile)-dependent editing activities. One activity is designated as 'pretransfer' editing and involves the hydrolysis of activated Val-AMP. The other activity is designated 'posttransfer' editing and involves deacylation of mischarged Val-tRNA(Ile).</text>
</comment>
<comment type="subcellular location">
    <subcellularLocation>
        <location evidence="8">Cytoplasm</location>
    </subcellularLocation>
</comment>
<dbReference type="InterPro" id="IPR009008">
    <property type="entry name" value="Val/Leu/Ile-tRNA-synth_edit"/>
</dbReference>
<keyword evidence="4 8" id="KW-0648">Protein biosynthesis</keyword>
<dbReference type="InterPro" id="IPR002300">
    <property type="entry name" value="aa-tRNA-synth_Ia"/>
</dbReference>
<comment type="cofactor">
    <cofactor evidence="8">
        <name>Zn(2+)</name>
        <dbReference type="ChEBI" id="CHEBI:29105"/>
    </cofactor>
</comment>
<evidence type="ECO:0000256" key="4">
    <source>
        <dbReference type="ARBA" id="ARBA00022917"/>
    </source>
</evidence>
<comment type="catalytic activity">
    <reaction evidence="7 8">
        <text>tRNA(Ile) + L-isoleucine + ATP = L-isoleucyl-tRNA(Ile) + AMP + diphosphate</text>
        <dbReference type="Rhea" id="RHEA:11060"/>
        <dbReference type="Rhea" id="RHEA-COMP:9666"/>
        <dbReference type="Rhea" id="RHEA-COMP:9695"/>
        <dbReference type="ChEBI" id="CHEBI:30616"/>
        <dbReference type="ChEBI" id="CHEBI:33019"/>
        <dbReference type="ChEBI" id="CHEBI:58045"/>
        <dbReference type="ChEBI" id="CHEBI:78442"/>
        <dbReference type="ChEBI" id="CHEBI:78528"/>
        <dbReference type="ChEBI" id="CHEBI:456215"/>
        <dbReference type="EC" id="6.1.1.5"/>
    </reaction>
</comment>
<evidence type="ECO:0000259" key="10">
    <source>
        <dbReference type="Pfam" id="PF08264"/>
    </source>
</evidence>
<dbReference type="NCBIfam" id="TIGR00392">
    <property type="entry name" value="ileS"/>
    <property type="match status" value="1"/>
</dbReference>
<keyword evidence="3 8" id="KW-0067">ATP-binding</keyword>
<comment type="subunit">
    <text evidence="8">Monomer.</text>
</comment>
<dbReference type="SUPFAM" id="SSF52374">
    <property type="entry name" value="Nucleotidylyl transferase"/>
    <property type="match status" value="1"/>
</dbReference>
<evidence type="ECO:0000313" key="12">
    <source>
        <dbReference type="Proteomes" id="UP000636010"/>
    </source>
</evidence>
<evidence type="ECO:0000256" key="2">
    <source>
        <dbReference type="ARBA" id="ARBA00022741"/>
    </source>
</evidence>
<dbReference type="CDD" id="cd07961">
    <property type="entry name" value="Anticodon_Ia_Ile_ABEc"/>
    <property type="match status" value="1"/>
</dbReference>
<dbReference type="InterPro" id="IPR023586">
    <property type="entry name" value="Ile-tRNA-ligase_type2"/>
</dbReference>
<evidence type="ECO:0000256" key="3">
    <source>
        <dbReference type="ARBA" id="ARBA00022840"/>
    </source>
</evidence>
<dbReference type="Gene3D" id="3.40.50.620">
    <property type="entry name" value="HUPs"/>
    <property type="match status" value="2"/>
</dbReference>
<keyword evidence="8" id="KW-0862">Zinc</keyword>
<dbReference type="EMBL" id="BMEC01000016">
    <property type="protein sequence ID" value="GGC51850.1"/>
    <property type="molecule type" value="Genomic_DNA"/>
</dbReference>
<dbReference type="HAMAP" id="MF_02003">
    <property type="entry name" value="Ile_tRNA_synth_type2"/>
    <property type="match status" value="1"/>
</dbReference>